<evidence type="ECO:0000256" key="2">
    <source>
        <dbReference type="ARBA" id="ARBA00022679"/>
    </source>
</evidence>
<dbReference type="GO" id="GO:0006633">
    <property type="term" value="P:fatty acid biosynthetic process"/>
    <property type="evidence" value="ECO:0007669"/>
    <property type="project" value="TreeGrafter"/>
</dbReference>
<evidence type="ECO:0000313" key="6">
    <source>
        <dbReference type="EMBL" id="BAJ52682.1"/>
    </source>
</evidence>
<dbReference type="Pfam" id="PF00109">
    <property type="entry name" value="ketoacyl-synt"/>
    <property type="match status" value="1"/>
</dbReference>
<organism evidence="6">
    <name type="scientific">Streptomyces sp. TA-0256</name>
    <dbReference type="NCBI Taxonomy" id="573242"/>
    <lineage>
        <taxon>Bacteria</taxon>
        <taxon>Bacillati</taxon>
        <taxon>Actinomycetota</taxon>
        <taxon>Actinomycetes</taxon>
        <taxon>Kitasatosporales</taxon>
        <taxon>Streptomycetaceae</taxon>
        <taxon>Streptomyces</taxon>
    </lineage>
</organism>
<dbReference type="InterPro" id="IPR016039">
    <property type="entry name" value="Thiolase-like"/>
</dbReference>
<gene>
    <name evidence="6" type="primary">pnxB</name>
</gene>
<dbReference type="InterPro" id="IPR014031">
    <property type="entry name" value="Ketoacyl_synth_C"/>
</dbReference>
<dbReference type="AlphaFoldDB" id="E5RLL8"/>
<dbReference type="PANTHER" id="PTHR11712:SF322">
    <property type="entry name" value="POLYKETIDE BETA-KETOACYL SYNTHASE 2-RELATED"/>
    <property type="match status" value="1"/>
</dbReference>
<dbReference type="InterPro" id="IPR000794">
    <property type="entry name" value="Beta-ketoacyl_synthase"/>
</dbReference>
<dbReference type="CDD" id="cd00832">
    <property type="entry name" value="CLF"/>
    <property type="match status" value="1"/>
</dbReference>
<evidence type="ECO:0000259" key="5">
    <source>
        <dbReference type="PROSITE" id="PS52004"/>
    </source>
</evidence>
<dbReference type="GO" id="GO:0004315">
    <property type="term" value="F:3-oxoacyl-[acyl-carrier-protein] synthase activity"/>
    <property type="evidence" value="ECO:0007669"/>
    <property type="project" value="TreeGrafter"/>
</dbReference>
<sequence length="417" mass="43052">MSDGHGTKDSAGAPAAVFTGIGVTAPNGLGTEEWWSATLAGKSGIDFVSSFDARSYPAQLAGEVRDFDAGAYLSPRIVVETSKMSHFALAATAMALDDAAADLTRIPEYERAVITANASGGAEFGQRELQKLWRGGPRDVSPYMSIAWFYAATTGQISIGHGMRGPCGVVVSEQAGGLDALGQARRVVRGGARLAVTGGTDSSLSPAGYVSQLPTGHLTTVTDPARAYLPFDAAASGFVPGEGGAILVMENGTTARERGIGDPYGELAGYAAAFDPRPGSARPPALARCIRAALDDARLRPEDIDVVFADGHGTAELDRQESQALAGVFGPRGVPVTVPKTMTGRLYAGAGALDAAGALLALRDQVVPPTVHVTGPAPGHALDLVLDQPRELPLRTAMVIARGHGGFNAVTVLRRAR</sequence>
<evidence type="ECO:0000256" key="1">
    <source>
        <dbReference type="ARBA" id="ARBA00008467"/>
    </source>
</evidence>
<evidence type="ECO:0000256" key="3">
    <source>
        <dbReference type="ARBA" id="ARBA00023315"/>
    </source>
</evidence>
<dbReference type="PROSITE" id="PS52004">
    <property type="entry name" value="KS3_2"/>
    <property type="match status" value="1"/>
</dbReference>
<dbReference type="InterPro" id="IPR014030">
    <property type="entry name" value="Ketoacyl_synth_N"/>
</dbReference>
<dbReference type="SMART" id="SM00825">
    <property type="entry name" value="PKS_KS"/>
    <property type="match status" value="1"/>
</dbReference>
<evidence type="ECO:0000256" key="4">
    <source>
        <dbReference type="RuleBase" id="RU003694"/>
    </source>
</evidence>
<dbReference type="Gene3D" id="3.40.47.10">
    <property type="match status" value="2"/>
</dbReference>
<dbReference type="EMBL" id="AB469194">
    <property type="protein sequence ID" value="BAJ52682.1"/>
    <property type="molecule type" value="Genomic_DNA"/>
</dbReference>
<feature type="domain" description="Ketosynthase family 3 (KS3)" evidence="5">
    <location>
        <begin position="13"/>
        <end position="415"/>
    </location>
</feature>
<reference evidence="6" key="1">
    <citation type="submission" date="2008-11" db="EMBL/GenBank/DDBJ databases">
        <title>Biosynthetic gene cluster for FD-594 in Streptomyces sp. TA-0256.</title>
        <authorList>
            <person name="Kudo F."/>
            <person name="Yonezawa T."/>
            <person name="Eguchi T."/>
        </authorList>
    </citation>
    <scope>NUCLEOTIDE SEQUENCE</scope>
    <source>
        <strain evidence="6">TA-0256</strain>
    </source>
</reference>
<dbReference type="Pfam" id="PF02801">
    <property type="entry name" value="Ketoacyl-synt_C"/>
    <property type="match status" value="1"/>
</dbReference>
<accession>E5RLL8</accession>
<dbReference type="PANTHER" id="PTHR11712">
    <property type="entry name" value="POLYKETIDE SYNTHASE-RELATED"/>
    <property type="match status" value="1"/>
</dbReference>
<keyword evidence="2 4" id="KW-0808">Transferase</keyword>
<comment type="similarity">
    <text evidence="1 4">Belongs to the thiolase-like superfamily. Beta-ketoacyl-ACP synthases family.</text>
</comment>
<dbReference type="SUPFAM" id="SSF53901">
    <property type="entry name" value="Thiolase-like"/>
    <property type="match status" value="2"/>
</dbReference>
<dbReference type="InterPro" id="IPR020841">
    <property type="entry name" value="PKS_Beta-ketoAc_synthase_dom"/>
</dbReference>
<protein>
    <submittedName>
        <fullName evidence="6">Putative ketoacyl synthase</fullName>
    </submittedName>
</protein>
<name>E5RLL8_9ACTN</name>
<proteinExistence type="inferred from homology"/>
<keyword evidence="3" id="KW-0012">Acyltransferase</keyword>